<reference evidence="5" key="1">
    <citation type="journal article" date="2019" name="Int. J. Syst. Evol. Microbiol.">
        <title>The Global Catalogue of Microorganisms (GCM) 10K type strain sequencing project: providing services to taxonomists for standard genome sequencing and annotation.</title>
        <authorList>
            <consortium name="The Broad Institute Genomics Platform"/>
            <consortium name="The Broad Institute Genome Sequencing Center for Infectious Disease"/>
            <person name="Wu L."/>
            <person name="Ma J."/>
        </authorList>
    </citation>
    <scope>NUCLEOTIDE SEQUENCE [LARGE SCALE GENOMIC DNA]</scope>
    <source>
        <strain evidence="5">CGMCC 4.7382</strain>
    </source>
</reference>
<gene>
    <name evidence="4" type="ORF">ACFQRF_23335</name>
</gene>
<name>A0ABW2KMS0_9ACTN</name>
<dbReference type="PANTHER" id="PTHR43130">
    <property type="entry name" value="ARAC-FAMILY TRANSCRIPTIONAL REGULATOR"/>
    <property type="match status" value="1"/>
</dbReference>
<dbReference type="InterPro" id="IPR018060">
    <property type="entry name" value="HTH_AraC"/>
</dbReference>
<feature type="domain" description="HTH araC/xylS-type" evidence="3">
    <location>
        <begin position="223"/>
        <end position="321"/>
    </location>
</feature>
<dbReference type="Gene3D" id="1.10.10.60">
    <property type="entry name" value="Homeodomain-like"/>
    <property type="match status" value="1"/>
</dbReference>
<keyword evidence="1" id="KW-0805">Transcription regulation</keyword>
<protein>
    <submittedName>
        <fullName evidence="4">GlxA family transcriptional regulator</fullName>
    </submittedName>
</protein>
<comment type="caution">
    <text evidence="4">The sequence shown here is derived from an EMBL/GenBank/DDBJ whole genome shotgun (WGS) entry which is preliminary data.</text>
</comment>
<accession>A0ABW2KMS0</accession>
<evidence type="ECO:0000256" key="1">
    <source>
        <dbReference type="ARBA" id="ARBA00023015"/>
    </source>
</evidence>
<evidence type="ECO:0000256" key="2">
    <source>
        <dbReference type="ARBA" id="ARBA00023163"/>
    </source>
</evidence>
<organism evidence="4 5">
    <name type="scientific">Marinactinospora rubrisoli</name>
    <dbReference type="NCBI Taxonomy" id="2715399"/>
    <lineage>
        <taxon>Bacteria</taxon>
        <taxon>Bacillati</taxon>
        <taxon>Actinomycetota</taxon>
        <taxon>Actinomycetes</taxon>
        <taxon>Streptosporangiales</taxon>
        <taxon>Nocardiopsidaceae</taxon>
        <taxon>Marinactinospora</taxon>
    </lineage>
</organism>
<dbReference type="Gene3D" id="3.40.50.880">
    <property type="match status" value="1"/>
</dbReference>
<dbReference type="Pfam" id="PF12833">
    <property type="entry name" value="HTH_18"/>
    <property type="match status" value="1"/>
</dbReference>
<keyword evidence="2" id="KW-0804">Transcription</keyword>
<dbReference type="EMBL" id="JBHTBH010000013">
    <property type="protein sequence ID" value="MFC7330668.1"/>
    <property type="molecule type" value="Genomic_DNA"/>
</dbReference>
<dbReference type="InterPro" id="IPR052158">
    <property type="entry name" value="INH-QAR"/>
</dbReference>
<evidence type="ECO:0000313" key="5">
    <source>
        <dbReference type="Proteomes" id="UP001596540"/>
    </source>
</evidence>
<dbReference type="SUPFAM" id="SSF46689">
    <property type="entry name" value="Homeodomain-like"/>
    <property type="match status" value="2"/>
</dbReference>
<dbReference type="Pfam" id="PF01965">
    <property type="entry name" value="DJ-1_PfpI"/>
    <property type="match status" value="1"/>
</dbReference>
<sequence length="328" mass="34942">MNGRMKDRPVVIVGYDTAELLDIACVSTTFAMANELGACAAPYRVRVVSPGGAPIACATGLTLQSQQSLERVTGPLDTLIVSGGLGHERAAADPRLVGHIRRLARESRRTASVCTGAEVLAAAGLLDGRRATTHWWYAAGLAARHPGVTVDPDPIYIRDGNVATAAGITSALDLTLAFIEEDHGPELARIVSRHLVTYLQRPGDQAQMSLFTAAPPPRNDLVRGLVEYVARHPDHDLSTAALAGRAGVTARHLSRLFREHLGQTPGRFVRQARTEAAGHLLATTELPLAAVARRCGFGSAEALRQAFIDRYGVSPSRYRATQTAHSGA</sequence>
<evidence type="ECO:0000313" key="4">
    <source>
        <dbReference type="EMBL" id="MFC7330668.1"/>
    </source>
</evidence>
<dbReference type="SMART" id="SM00342">
    <property type="entry name" value="HTH_ARAC"/>
    <property type="match status" value="1"/>
</dbReference>
<dbReference type="Proteomes" id="UP001596540">
    <property type="component" value="Unassembled WGS sequence"/>
</dbReference>
<dbReference type="InterPro" id="IPR009057">
    <property type="entry name" value="Homeodomain-like_sf"/>
</dbReference>
<proteinExistence type="predicted"/>
<dbReference type="PROSITE" id="PS01124">
    <property type="entry name" value="HTH_ARAC_FAMILY_2"/>
    <property type="match status" value="1"/>
</dbReference>
<dbReference type="InterPro" id="IPR029062">
    <property type="entry name" value="Class_I_gatase-like"/>
</dbReference>
<keyword evidence="5" id="KW-1185">Reference proteome</keyword>
<evidence type="ECO:0000259" key="3">
    <source>
        <dbReference type="PROSITE" id="PS01124"/>
    </source>
</evidence>
<dbReference type="InterPro" id="IPR002818">
    <property type="entry name" value="DJ-1/PfpI"/>
</dbReference>
<dbReference type="SUPFAM" id="SSF52317">
    <property type="entry name" value="Class I glutamine amidotransferase-like"/>
    <property type="match status" value="1"/>
</dbReference>
<dbReference type="CDD" id="cd03137">
    <property type="entry name" value="GATase1_AraC_1"/>
    <property type="match status" value="1"/>
</dbReference>
<dbReference type="PANTHER" id="PTHR43130:SF3">
    <property type="entry name" value="HTH-TYPE TRANSCRIPTIONAL REGULATOR RV1931C"/>
    <property type="match status" value="1"/>
</dbReference>